<name>A0A1H3VFI5_9BACT</name>
<reference evidence="1 2" key="1">
    <citation type="submission" date="2016-10" db="EMBL/GenBank/DDBJ databases">
        <authorList>
            <person name="de Groot N.N."/>
        </authorList>
    </citation>
    <scope>NUCLEOTIDE SEQUENCE [LARGE SCALE GENOMIC DNA]</scope>
    <source>
        <strain evidence="1 2">DSM 7343</strain>
    </source>
</reference>
<dbReference type="EMBL" id="FNQN01000001">
    <property type="protein sequence ID" value="SDZ73431.1"/>
    <property type="molecule type" value="Genomic_DNA"/>
</dbReference>
<evidence type="ECO:0000313" key="2">
    <source>
        <dbReference type="Proteomes" id="UP000199409"/>
    </source>
</evidence>
<organism evidence="1 2">
    <name type="scientific">Desulfuromusa kysingii</name>
    <dbReference type="NCBI Taxonomy" id="37625"/>
    <lineage>
        <taxon>Bacteria</taxon>
        <taxon>Pseudomonadati</taxon>
        <taxon>Thermodesulfobacteriota</taxon>
        <taxon>Desulfuromonadia</taxon>
        <taxon>Desulfuromonadales</taxon>
        <taxon>Geopsychrobacteraceae</taxon>
        <taxon>Desulfuromusa</taxon>
    </lineage>
</organism>
<dbReference type="STRING" id="37625.SAMN05660420_00002"/>
<dbReference type="AlphaFoldDB" id="A0A1H3VFI5"/>
<accession>A0A1H3VFI5</accession>
<sequence>MLANVPEELIQSLNLKLTKRPDIFLYASEEKCLLVELKEPNEDLSDHLNQLTKYCNLIANYSVQKISSFHCCLIGENINPITDLDGDY</sequence>
<keyword evidence="2" id="KW-1185">Reference proteome</keyword>
<dbReference type="Proteomes" id="UP000199409">
    <property type="component" value="Unassembled WGS sequence"/>
</dbReference>
<protein>
    <submittedName>
        <fullName evidence="1">Type I restriction enzyme R protein N terminus (HSDR_N)</fullName>
    </submittedName>
</protein>
<proteinExistence type="predicted"/>
<gene>
    <name evidence="1" type="ORF">SAMN05660420_00002</name>
</gene>
<evidence type="ECO:0000313" key="1">
    <source>
        <dbReference type="EMBL" id="SDZ73431.1"/>
    </source>
</evidence>